<evidence type="ECO:0000256" key="2">
    <source>
        <dbReference type="ARBA" id="ARBA00023315"/>
    </source>
</evidence>
<gene>
    <name evidence="4" type="ORF">KQX62_23090</name>
</gene>
<proteinExistence type="predicted"/>
<dbReference type="EMBL" id="CP076676">
    <property type="protein sequence ID" value="UYO39553.1"/>
    <property type="molecule type" value="Genomic_DNA"/>
</dbReference>
<reference evidence="4" key="1">
    <citation type="journal article" date="2022" name="Biol. Control">
        <title>In silico genomic analysis of Rhodopseudomonas palustris strains revealed potential biocontrol agents and crop yield enhancers.</title>
        <authorList>
            <person name="Surachat K."/>
            <person name="Kantachote D."/>
            <person name="Deachamag P."/>
            <person name="Wonglapsuwan M."/>
        </authorList>
    </citation>
    <scope>NUCLEOTIDE SEQUENCE</scope>
    <source>
        <strain evidence="4">TLS06</strain>
    </source>
</reference>
<protein>
    <submittedName>
        <fullName evidence="4">GNAT family N-acetyltransferase</fullName>
    </submittedName>
</protein>
<evidence type="ECO:0000313" key="5">
    <source>
        <dbReference type="Proteomes" id="UP001163166"/>
    </source>
</evidence>
<dbReference type="Pfam" id="PF00583">
    <property type="entry name" value="Acetyltransf_1"/>
    <property type="match status" value="1"/>
</dbReference>
<dbReference type="Gene3D" id="3.40.630.30">
    <property type="match status" value="1"/>
</dbReference>
<sequence length="167" mass="18148">MLIRPVTTADFDALRAIELAAFETLRAAGAVSGVPSASSDQQLQRYLDDGFLDVACDHSGDAIGFCGGYIAEHLLHIGEMDVHPNSQRQGVGRALLTAALDKARAQRLDGATLTTDRFAPFNAPFYATMGFRALAADELPARLREILNEEAKNGLNPDRRIAMMLRF</sequence>
<dbReference type="PANTHER" id="PTHR43800:SF1">
    <property type="entry name" value="PEPTIDYL-LYSINE N-ACETYLTRANSFERASE YJAB"/>
    <property type="match status" value="1"/>
</dbReference>
<evidence type="ECO:0000259" key="3">
    <source>
        <dbReference type="PROSITE" id="PS51186"/>
    </source>
</evidence>
<evidence type="ECO:0000313" key="4">
    <source>
        <dbReference type="EMBL" id="UYO39553.1"/>
    </source>
</evidence>
<organism evidence="4 5">
    <name type="scientific">Rhodopseudomonas palustris</name>
    <dbReference type="NCBI Taxonomy" id="1076"/>
    <lineage>
        <taxon>Bacteria</taxon>
        <taxon>Pseudomonadati</taxon>
        <taxon>Pseudomonadota</taxon>
        <taxon>Alphaproteobacteria</taxon>
        <taxon>Hyphomicrobiales</taxon>
        <taxon>Nitrobacteraceae</taxon>
        <taxon>Rhodopseudomonas</taxon>
    </lineage>
</organism>
<dbReference type="InterPro" id="IPR016181">
    <property type="entry name" value="Acyl_CoA_acyltransferase"/>
</dbReference>
<keyword evidence="2" id="KW-0012">Acyltransferase</keyword>
<name>A0AAX3DXL2_RHOPL</name>
<dbReference type="AlphaFoldDB" id="A0AAX3DXL2"/>
<dbReference type="RefSeq" id="WP_264074851.1">
    <property type="nucleotide sequence ID" value="NZ_CP076676.1"/>
</dbReference>
<dbReference type="SUPFAM" id="SSF55729">
    <property type="entry name" value="Acyl-CoA N-acyltransferases (Nat)"/>
    <property type="match status" value="1"/>
</dbReference>
<feature type="domain" description="N-acetyltransferase" evidence="3">
    <location>
        <begin position="1"/>
        <end position="150"/>
    </location>
</feature>
<dbReference type="PROSITE" id="PS51186">
    <property type="entry name" value="GNAT"/>
    <property type="match status" value="1"/>
</dbReference>
<accession>A0AAX3DXL2</accession>
<dbReference type="PANTHER" id="PTHR43800">
    <property type="entry name" value="PEPTIDYL-LYSINE N-ACETYLTRANSFERASE YJAB"/>
    <property type="match status" value="1"/>
</dbReference>
<dbReference type="InterPro" id="IPR000182">
    <property type="entry name" value="GNAT_dom"/>
</dbReference>
<dbReference type="GO" id="GO:0016747">
    <property type="term" value="F:acyltransferase activity, transferring groups other than amino-acyl groups"/>
    <property type="evidence" value="ECO:0007669"/>
    <property type="project" value="InterPro"/>
</dbReference>
<dbReference type="Proteomes" id="UP001163166">
    <property type="component" value="Chromosome"/>
</dbReference>
<evidence type="ECO:0000256" key="1">
    <source>
        <dbReference type="ARBA" id="ARBA00022679"/>
    </source>
</evidence>
<keyword evidence="1" id="KW-0808">Transferase</keyword>
<dbReference type="CDD" id="cd04301">
    <property type="entry name" value="NAT_SF"/>
    <property type="match status" value="1"/>
</dbReference>